<dbReference type="GO" id="GO:0030145">
    <property type="term" value="F:manganese ion binding"/>
    <property type="evidence" value="ECO:0007669"/>
    <property type="project" value="UniProtKB-UniRule"/>
</dbReference>
<gene>
    <name evidence="11" type="primary">leuA</name>
    <name evidence="13" type="ORF">ETP66_00310</name>
</gene>
<protein>
    <recommendedName>
        <fullName evidence="4 11">2-isopropylmalate synthase</fullName>
        <ecNumber evidence="3 11">2.3.3.13</ecNumber>
    </recommendedName>
    <alternativeName>
        <fullName evidence="11">Alpha-IPM synthase</fullName>
    </alternativeName>
    <alternativeName>
        <fullName evidence="11">Alpha-isopropylmalate synthase</fullName>
    </alternativeName>
</protein>
<feature type="domain" description="Pyruvate carboxyltransferase" evidence="12">
    <location>
        <begin position="6"/>
        <end position="268"/>
    </location>
</feature>
<dbReference type="CDD" id="cd07940">
    <property type="entry name" value="DRE_TIM_IPMS"/>
    <property type="match status" value="1"/>
</dbReference>
<dbReference type="OrthoDB" id="9804858at2"/>
<comment type="caution">
    <text evidence="13">The sequence shown here is derived from an EMBL/GenBank/DDBJ whole genome shotgun (WGS) entry which is preliminary data.</text>
</comment>
<accession>A0A4V2IVA9</accession>
<dbReference type="Gene3D" id="3.20.20.70">
    <property type="entry name" value="Aldolase class I"/>
    <property type="match status" value="1"/>
</dbReference>
<evidence type="ECO:0000313" key="13">
    <source>
        <dbReference type="EMBL" id="TBH21720.1"/>
    </source>
</evidence>
<dbReference type="Proteomes" id="UP000292858">
    <property type="component" value="Unassembled WGS sequence"/>
</dbReference>
<keyword evidence="9 11" id="KW-0464">Manganese</keyword>
<dbReference type="PROSITE" id="PS00815">
    <property type="entry name" value="AIPM_HOMOCIT_SYNTH_1"/>
    <property type="match status" value="1"/>
</dbReference>
<dbReference type="HAMAP" id="MF_01025">
    <property type="entry name" value="LeuA_type1"/>
    <property type="match status" value="1"/>
</dbReference>
<dbReference type="Gene3D" id="1.10.238.260">
    <property type="match status" value="1"/>
</dbReference>
<keyword evidence="5 11" id="KW-0432">Leucine biosynthesis</keyword>
<feature type="binding site" evidence="11">
    <location>
        <position position="205"/>
    </location>
    <ligand>
        <name>Mn(2+)</name>
        <dbReference type="ChEBI" id="CHEBI:29035"/>
    </ligand>
</feature>
<evidence type="ECO:0000256" key="11">
    <source>
        <dbReference type="HAMAP-Rule" id="MF_01025"/>
    </source>
</evidence>
<evidence type="ECO:0000256" key="8">
    <source>
        <dbReference type="ARBA" id="ARBA00022723"/>
    </source>
</evidence>
<dbReference type="SMART" id="SM00917">
    <property type="entry name" value="LeuA_dimer"/>
    <property type="match status" value="1"/>
</dbReference>
<keyword evidence="8 11" id="KW-0479">Metal-binding</keyword>
<evidence type="ECO:0000256" key="4">
    <source>
        <dbReference type="ARBA" id="ARBA00018198"/>
    </source>
</evidence>
<feature type="binding site" evidence="11">
    <location>
        <position position="203"/>
    </location>
    <ligand>
        <name>Mn(2+)</name>
        <dbReference type="ChEBI" id="CHEBI:29035"/>
    </ligand>
</feature>
<dbReference type="SUPFAM" id="SSF110921">
    <property type="entry name" value="2-isopropylmalate synthase LeuA, allosteric (dimerisation) domain"/>
    <property type="match status" value="1"/>
</dbReference>
<organism evidence="13 14">
    <name type="scientific">Thermus thermamylovorans</name>
    <dbReference type="NCBI Taxonomy" id="2509362"/>
    <lineage>
        <taxon>Bacteria</taxon>
        <taxon>Thermotogati</taxon>
        <taxon>Deinococcota</taxon>
        <taxon>Deinococci</taxon>
        <taxon>Thermales</taxon>
        <taxon>Thermaceae</taxon>
        <taxon>Thermus</taxon>
    </lineage>
</organism>
<feature type="binding site" evidence="11">
    <location>
        <position position="239"/>
    </location>
    <ligand>
        <name>Mn(2+)</name>
        <dbReference type="ChEBI" id="CHEBI:29035"/>
    </ligand>
</feature>
<dbReference type="InterPro" id="IPR050073">
    <property type="entry name" value="2-IPM_HCS-like"/>
</dbReference>
<evidence type="ECO:0000256" key="5">
    <source>
        <dbReference type="ARBA" id="ARBA00022430"/>
    </source>
</evidence>
<dbReference type="InterPro" id="IPR054691">
    <property type="entry name" value="LeuA/HCS_post-cat"/>
</dbReference>
<dbReference type="InterPro" id="IPR002034">
    <property type="entry name" value="AIPM/Hcit_synth_CS"/>
</dbReference>
<keyword evidence="10 11" id="KW-0100">Branched-chain amino acid biosynthesis</keyword>
<keyword evidence="13" id="KW-0012">Acyltransferase</keyword>
<dbReference type="InterPro" id="IPR013785">
    <property type="entry name" value="Aldolase_TIM"/>
</dbReference>
<dbReference type="GO" id="GO:0003852">
    <property type="term" value="F:2-isopropylmalate synthase activity"/>
    <property type="evidence" value="ECO:0007669"/>
    <property type="project" value="UniProtKB-UniRule"/>
</dbReference>
<evidence type="ECO:0000256" key="7">
    <source>
        <dbReference type="ARBA" id="ARBA00022679"/>
    </source>
</evidence>
<dbReference type="Pfam" id="PF08502">
    <property type="entry name" value="LeuA_dimer"/>
    <property type="match status" value="1"/>
</dbReference>
<dbReference type="UniPathway" id="UPA00048">
    <property type="reaction ID" value="UER00070"/>
</dbReference>
<dbReference type="PANTHER" id="PTHR10277:SF9">
    <property type="entry name" value="2-ISOPROPYLMALATE SYNTHASE 1, CHLOROPLASTIC-RELATED"/>
    <property type="match status" value="1"/>
</dbReference>
<comment type="cofactor">
    <cofactor evidence="11">
        <name>Mn(2+)</name>
        <dbReference type="ChEBI" id="CHEBI:29035"/>
    </cofactor>
</comment>
<dbReference type="Pfam" id="PF00682">
    <property type="entry name" value="HMGL-like"/>
    <property type="match status" value="1"/>
</dbReference>
<comment type="similarity">
    <text evidence="2 11">Belongs to the alpha-IPM synthase/homocitrate synthase family. LeuA type 1 subfamily.</text>
</comment>
<dbReference type="GO" id="GO:0003985">
    <property type="term" value="F:acetyl-CoA C-acetyltransferase activity"/>
    <property type="evidence" value="ECO:0007669"/>
    <property type="project" value="UniProtKB-UniRule"/>
</dbReference>
<dbReference type="NCBIfam" id="TIGR00973">
    <property type="entry name" value="leuA_bact"/>
    <property type="match status" value="1"/>
</dbReference>
<dbReference type="FunFam" id="3.20.20.70:FF:000010">
    <property type="entry name" value="2-isopropylmalate synthase"/>
    <property type="match status" value="1"/>
</dbReference>
<feature type="region of interest" description="Regulatory domain" evidence="11">
    <location>
        <begin position="393"/>
        <end position="522"/>
    </location>
</feature>
<name>A0A4V2IVA9_9DEIN</name>
<dbReference type="Gene3D" id="3.30.160.270">
    <property type="match status" value="1"/>
</dbReference>
<dbReference type="PROSITE" id="PS00816">
    <property type="entry name" value="AIPM_HOMOCIT_SYNTH_2"/>
    <property type="match status" value="1"/>
</dbReference>
<keyword evidence="11" id="KW-0963">Cytoplasm</keyword>
<sequence>MEERHIRIFDTTLRDGEQSPGVALSLDQKLEIAHALARLGVDILEAGFPVSGPLEFEAVRRIAEEVRGPVIAALARTHTLDIDQAARALEKAEKPRIHVFTSASRIHLEHMLRKTEEEVLEMADRMVRYARRYVDDVEFSAQDVMRADWDFVKRLYEVAIEAGATTVNIPDTTGYGTPGEYGALIRRIRDEVVRGREVVISTHTHDDLGLATANALAGIENGAGQVECTVNGIGERAGNTSLEEVVMALYVRRDWYRAYTRINTREIYRVSRLVERYTGMPVPPNKAIVGDNAFAHESGIHQDGVLKHRSTYEIMDAELIGRRPAVIVLGKHSGRAAFKKALEDLGYGDLGEEDLKLLFARFKEIAEKKGPLSAEELQALVESEREPASHFFALEHVQFFSGSGLLPTATVKVKTPEGVKVATHTGDGPVDAVYKAIQEAIALRPELELYRVEAVTGSTEALGQVTVRLRLGELQAVGVGVSPDIIEASARAFLDAAGKLASGRATRHPPSLAEVQAGGAGS</sequence>
<dbReference type="GO" id="GO:0005737">
    <property type="term" value="C:cytoplasm"/>
    <property type="evidence" value="ECO:0007669"/>
    <property type="project" value="UniProtKB-UniRule"/>
</dbReference>
<evidence type="ECO:0000256" key="2">
    <source>
        <dbReference type="ARBA" id="ARBA00009396"/>
    </source>
</evidence>
<dbReference type="PROSITE" id="PS50991">
    <property type="entry name" value="PYR_CT"/>
    <property type="match status" value="1"/>
</dbReference>
<dbReference type="GO" id="GO:0009098">
    <property type="term" value="P:L-leucine biosynthetic process"/>
    <property type="evidence" value="ECO:0007669"/>
    <property type="project" value="UniProtKB-UniRule"/>
</dbReference>
<dbReference type="AlphaFoldDB" id="A0A4V2IVA9"/>
<dbReference type="EC" id="2.3.3.13" evidence="3 11"/>
<evidence type="ECO:0000256" key="10">
    <source>
        <dbReference type="ARBA" id="ARBA00023304"/>
    </source>
</evidence>
<comment type="subunit">
    <text evidence="11">Homodimer.</text>
</comment>
<keyword evidence="14" id="KW-1185">Reference proteome</keyword>
<comment type="function">
    <text evidence="11">Catalyzes the condensation of the acetyl group of acetyl-CoA with 3-methyl-2-oxobutanoate (2-ketoisovalerate) to form 3-carboxy-3-hydroxy-4-methylpentanoate (2-isopropylmalate).</text>
</comment>
<comment type="pathway">
    <text evidence="1 11">Amino-acid biosynthesis; L-leucine biosynthesis; L-leucine from 3-methyl-2-oxobutanoate: step 1/4.</text>
</comment>
<dbReference type="SUPFAM" id="SSF51569">
    <property type="entry name" value="Aldolase"/>
    <property type="match status" value="1"/>
</dbReference>
<dbReference type="RefSeq" id="WP_130839518.1">
    <property type="nucleotide sequence ID" value="NZ_SIJL01000001.1"/>
</dbReference>
<evidence type="ECO:0000256" key="3">
    <source>
        <dbReference type="ARBA" id="ARBA00012973"/>
    </source>
</evidence>
<dbReference type="PANTHER" id="PTHR10277">
    <property type="entry name" value="HOMOCITRATE SYNTHASE-RELATED"/>
    <property type="match status" value="1"/>
</dbReference>
<evidence type="ECO:0000256" key="9">
    <source>
        <dbReference type="ARBA" id="ARBA00023211"/>
    </source>
</evidence>
<feature type="binding site" evidence="11">
    <location>
        <position position="15"/>
    </location>
    <ligand>
        <name>Mn(2+)</name>
        <dbReference type="ChEBI" id="CHEBI:29035"/>
    </ligand>
</feature>
<keyword evidence="6 11" id="KW-0028">Amino-acid biosynthesis</keyword>
<dbReference type="NCBIfam" id="NF002086">
    <property type="entry name" value="PRK00915.1-3"/>
    <property type="match status" value="1"/>
</dbReference>
<evidence type="ECO:0000256" key="6">
    <source>
        <dbReference type="ARBA" id="ARBA00022605"/>
    </source>
</evidence>
<dbReference type="InterPro" id="IPR005671">
    <property type="entry name" value="LeuA_bact_synth"/>
</dbReference>
<evidence type="ECO:0000313" key="14">
    <source>
        <dbReference type="Proteomes" id="UP000292858"/>
    </source>
</evidence>
<dbReference type="InterPro" id="IPR013709">
    <property type="entry name" value="2-isopropylmalate_synth_dimer"/>
</dbReference>
<keyword evidence="7 11" id="KW-0808">Transferase</keyword>
<evidence type="ECO:0000256" key="1">
    <source>
        <dbReference type="ARBA" id="ARBA00004689"/>
    </source>
</evidence>
<comment type="catalytic activity">
    <reaction evidence="11">
        <text>3-methyl-2-oxobutanoate + acetyl-CoA + H2O = (2S)-2-isopropylmalate + CoA + H(+)</text>
        <dbReference type="Rhea" id="RHEA:21524"/>
        <dbReference type="ChEBI" id="CHEBI:1178"/>
        <dbReference type="ChEBI" id="CHEBI:11851"/>
        <dbReference type="ChEBI" id="CHEBI:15377"/>
        <dbReference type="ChEBI" id="CHEBI:15378"/>
        <dbReference type="ChEBI" id="CHEBI:57287"/>
        <dbReference type="ChEBI" id="CHEBI:57288"/>
        <dbReference type="EC" id="2.3.3.13"/>
    </reaction>
</comment>
<evidence type="ECO:0000259" key="12">
    <source>
        <dbReference type="PROSITE" id="PS50991"/>
    </source>
</evidence>
<dbReference type="Pfam" id="PF22617">
    <property type="entry name" value="HCS_D2"/>
    <property type="match status" value="1"/>
</dbReference>
<reference evidence="13 14" key="1">
    <citation type="submission" date="2019-02" db="EMBL/GenBank/DDBJ databases">
        <title>Thermus sp. a novel from hot spring.</title>
        <authorList>
            <person name="Zhao Z."/>
        </authorList>
    </citation>
    <scope>NUCLEOTIDE SEQUENCE [LARGE SCALE GENOMIC DNA]</scope>
    <source>
        <strain evidence="13 14">CFH 72773T</strain>
    </source>
</reference>
<dbReference type="InterPro" id="IPR000891">
    <property type="entry name" value="PYR_CT"/>
</dbReference>
<dbReference type="EMBL" id="SIJL01000001">
    <property type="protein sequence ID" value="TBH21720.1"/>
    <property type="molecule type" value="Genomic_DNA"/>
</dbReference>
<proteinExistence type="inferred from homology"/>
<dbReference type="InterPro" id="IPR036230">
    <property type="entry name" value="LeuA_allosteric_dom_sf"/>
</dbReference>
<dbReference type="FunFam" id="1.10.238.260:FF:000001">
    <property type="entry name" value="2-isopropylmalate synthase"/>
    <property type="match status" value="1"/>
</dbReference>